<name>A0A1G6S847_9BURK</name>
<dbReference type="InterPro" id="IPR042186">
    <property type="entry name" value="FimD_plug_dom"/>
</dbReference>
<protein>
    <submittedName>
        <fullName evidence="3">Outer membrane usher protein</fullName>
    </submittedName>
</protein>
<dbReference type="Proteomes" id="UP000198781">
    <property type="component" value="Unassembled WGS sequence"/>
</dbReference>
<dbReference type="Pfam" id="PF13953">
    <property type="entry name" value="PapC_C"/>
    <property type="match status" value="1"/>
</dbReference>
<accession>A0A1G6S847</accession>
<dbReference type="GO" id="GO:0009279">
    <property type="term" value="C:cell outer membrane"/>
    <property type="evidence" value="ECO:0007669"/>
    <property type="project" value="TreeGrafter"/>
</dbReference>
<feature type="chain" id="PRO_5011585647" evidence="1">
    <location>
        <begin position="32"/>
        <end position="789"/>
    </location>
</feature>
<feature type="signal peptide" evidence="1">
    <location>
        <begin position="1"/>
        <end position="31"/>
    </location>
</feature>
<dbReference type="GO" id="GO:0015473">
    <property type="term" value="F:fimbrial usher porin activity"/>
    <property type="evidence" value="ECO:0007669"/>
    <property type="project" value="InterPro"/>
</dbReference>
<dbReference type="EMBL" id="FMZC01000004">
    <property type="protein sequence ID" value="SDD12893.1"/>
    <property type="molecule type" value="Genomic_DNA"/>
</dbReference>
<keyword evidence="1" id="KW-0732">Signal</keyword>
<organism evidence="3 4">
    <name type="scientific">Paracidovorax valerianellae</name>
    <dbReference type="NCBI Taxonomy" id="187868"/>
    <lineage>
        <taxon>Bacteria</taxon>
        <taxon>Pseudomonadati</taxon>
        <taxon>Pseudomonadota</taxon>
        <taxon>Betaproteobacteria</taxon>
        <taxon>Burkholderiales</taxon>
        <taxon>Comamonadaceae</taxon>
        <taxon>Paracidovorax</taxon>
    </lineage>
</organism>
<gene>
    <name evidence="3" type="ORF">SAMN05192589_104367</name>
</gene>
<dbReference type="STRING" id="187868.SAMN05192589_104367"/>
<evidence type="ECO:0000313" key="3">
    <source>
        <dbReference type="EMBL" id="SDD12893.1"/>
    </source>
</evidence>
<dbReference type="RefSeq" id="WP_245711305.1">
    <property type="nucleotide sequence ID" value="NZ_FMZC01000004.1"/>
</dbReference>
<dbReference type="Gene3D" id="2.60.40.2610">
    <property type="entry name" value="Outer membrane usher protein FimD, plug domain"/>
    <property type="match status" value="1"/>
</dbReference>
<dbReference type="InterPro" id="IPR000015">
    <property type="entry name" value="Fimb_usher"/>
</dbReference>
<dbReference type="GO" id="GO:0009297">
    <property type="term" value="P:pilus assembly"/>
    <property type="evidence" value="ECO:0007669"/>
    <property type="project" value="InterPro"/>
</dbReference>
<dbReference type="InterPro" id="IPR043142">
    <property type="entry name" value="PapC-like_C_sf"/>
</dbReference>
<dbReference type="InterPro" id="IPR025949">
    <property type="entry name" value="PapC-like_C"/>
</dbReference>
<dbReference type="Gene3D" id="2.60.40.3110">
    <property type="match status" value="1"/>
</dbReference>
<dbReference type="Gene3D" id="2.60.40.2070">
    <property type="match status" value="1"/>
</dbReference>
<dbReference type="PANTHER" id="PTHR30451:SF5">
    <property type="entry name" value="SLR0019 PROTEIN"/>
    <property type="match status" value="1"/>
</dbReference>
<evidence type="ECO:0000259" key="2">
    <source>
        <dbReference type="Pfam" id="PF13953"/>
    </source>
</evidence>
<evidence type="ECO:0000256" key="1">
    <source>
        <dbReference type="SAM" id="SignalP"/>
    </source>
</evidence>
<keyword evidence="4" id="KW-1185">Reference proteome</keyword>
<sequence length="789" mass="83996">MHRNEPRPVSLRARVARWGLLVACLPRLLTAADYPMPDAKPGAPATLYLELVVNGKTTGEVANVLQNGSLYEIDAQLLRELHIQTTMPDGTRVAVNALPGVVTEYDSLGQRLLIQVPPHWLPRQDLADAREPLQLAGGTGLLLNYDAYAMTTQGRTTSSVWSEARYFGPMGVVSSTGIFRHGSTGFSTGFVRYDTQWARPDTEAATQTLYGDLITGALPWTTPVRMGGVQWSRNFGIRPDLVTYPLPAFSGQAAVPSAVDVFINGFRAANRTVAPGPFTLGELPTVNGSGTASVVTTDALGRQVLTSVPFYVNTQLLRLGWNDYSLSLGALRRAYGFRSLSYGRPLASGVYRHGVTEAFTAEAQAQAGRGLSVAGVGGLVRLGLWGVANAAITRGQSERDRGGWQLAAGYQFQSTRGGISVQQLQRTPGYGDASTYADDGFQLPRRTRQLDASLNLARGSVSVGWVDLQSREGQRSRLAYAGYSTPVGQNAYVSVTAGRTVETGQTQVRLQLTYLLGPNTSAQAAVARYGDGATQLQSSVQRTVPSDGGFGWSLGHTLGGESNRYRQASAQYRGDTLTVQGGAYGMAGHATRFAGASGSIGLMDGYAFASNRISDGFALVSTEGMADVPVLFNNQRVGRTNARGYLLVPDVPAYYEGRYEIDPLSLPADVHTPTLEKRVAVARGTGSLVRLPVMRMRTATITLVDAGGAPLPVGAAVVHEQGNVPTVVGWDGVVYLTALQARNTLVARLPDGGVCRAAFTEQAYAATRDLRVVCSTGEAPVAPAEGVKL</sequence>
<proteinExistence type="predicted"/>
<dbReference type="AlphaFoldDB" id="A0A1G6S847"/>
<dbReference type="Pfam" id="PF00577">
    <property type="entry name" value="Usher"/>
    <property type="match status" value="1"/>
</dbReference>
<feature type="domain" description="PapC-like C-terminal" evidence="2">
    <location>
        <begin position="701"/>
        <end position="761"/>
    </location>
</feature>
<evidence type="ECO:0000313" key="4">
    <source>
        <dbReference type="Proteomes" id="UP000198781"/>
    </source>
</evidence>
<reference evidence="3 4" key="1">
    <citation type="submission" date="2016-10" db="EMBL/GenBank/DDBJ databases">
        <authorList>
            <person name="de Groot N.N."/>
        </authorList>
    </citation>
    <scope>NUCLEOTIDE SEQUENCE [LARGE SCALE GENOMIC DNA]</scope>
    <source>
        <strain evidence="3 4">DSM 16619</strain>
    </source>
</reference>
<dbReference type="PANTHER" id="PTHR30451">
    <property type="entry name" value="OUTER MEMBRANE USHER PROTEIN"/>
    <property type="match status" value="1"/>
</dbReference>